<organism evidence="9 10">
    <name type="scientific">Andreesenia angusta</name>
    <dbReference type="NCBI Taxonomy" id="39480"/>
    <lineage>
        <taxon>Bacteria</taxon>
        <taxon>Bacillati</taxon>
        <taxon>Bacillota</taxon>
        <taxon>Tissierellia</taxon>
        <taxon>Tissierellales</taxon>
        <taxon>Gottschalkiaceae</taxon>
        <taxon>Andreesenia</taxon>
    </lineage>
</organism>
<comment type="pathway">
    <text evidence="2">Glycan biosynthesis; alginate biosynthesis.</text>
</comment>
<feature type="domain" description="AlgX/AlgJ SGNH hydrolase-like" evidence="8">
    <location>
        <begin position="118"/>
        <end position="232"/>
    </location>
</feature>
<evidence type="ECO:0000259" key="8">
    <source>
        <dbReference type="Pfam" id="PF16822"/>
    </source>
</evidence>
<evidence type="ECO:0000256" key="7">
    <source>
        <dbReference type="SAM" id="Coils"/>
    </source>
</evidence>
<reference evidence="9 10" key="1">
    <citation type="submission" date="2016-09" db="EMBL/GenBank/DDBJ databases">
        <title>Genome sequence of Eubacterium angustum.</title>
        <authorList>
            <person name="Poehlein A."/>
            <person name="Daniel R."/>
        </authorList>
    </citation>
    <scope>NUCLEOTIDE SEQUENCE [LARGE SCALE GENOMIC DNA]</scope>
    <source>
        <strain evidence="9 10">DSM 1989</strain>
    </source>
</reference>
<gene>
    <name evidence="9" type="ORF">EUAN_18220</name>
</gene>
<keyword evidence="5" id="KW-0574">Periplasm</keyword>
<evidence type="ECO:0000313" key="9">
    <source>
        <dbReference type="EMBL" id="OHW61819.1"/>
    </source>
</evidence>
<accession>A0A1S1V7Y1</accession>
<keyword evidence="7" id="KW-0175">Coiled coil</keyword>
<comment type="caution">
    <text evidence="9">The sequence shown here is derived from an EMBL/GenBank/DDBJ whole genome shotgun (WGS) entry which is preliminary data.</text>
</comment>
<evidence type="ECO:0000256" key="6">
    <source>
        <dbReference type="ARBA" id="ARBA00022841"/>
    </source>
</evidence>
<protein>
    <recommendedName>
        <fullName evidence="8">AlgX/AlgJ SGNH hydrolase-like domain-containing protein</fullName>
    </recommendedName>
</protein>
<dbReference type="EMBL" id="MKIE01000007">
    <property type="protein sequence ID" value="OHW61819.1"/>
    <property type="molecule type" value="Genomic_DNA"/>
</dbReference>
<dbReference type="InterPro" id="IPR031811">
    <property type="entry name" value="ALGX/ALGJ_SGNH-like"/>
</dbReference>
<dbReference type="SUPFAM" id="SSF52266">
    <property type="entry name" value="SGNH hydrolase"/>
    <property type="match status" value="1"/>
</dbReference>
<sequence>MKKLSKLTTLIVFLGIIFTVPVLTLLKTKEDISQFENRELAKMPEIDKERVLSGEYFKDWETYMADHIYGRNGWLEKYTYMNMNVLEKQKINDIVLGERDTTLPYNPYIPEKTLSQNLEDIAEMSERLEKLKNSLESYGGELYFAGIPVQQSFYRARYPEYFERNEEFLDKSGERMFSLLDEKGISSIDMGKVFAEEDRDDYYFKTDHHYNFEGSYRTYREIISRISADSQAGIRGPLEREELDIETVPKEFRGSRNRQIYYMRPTDEKLQIGRPREEVAYRKLTNGNPDPEMYKVGEQDKYVTYDIYMGGDMAEIEVHTDRPELPNLLVVGDSFTNAVEPLLYYHFNETRVLDYRYYSEMDIYEYVEKHRPDFVVYVRDNANYGNLDGNGNFGLEN</sequence>
<evidence type="ECO:0000256" key="1">
    <source>
        <dbReference type="ARBA" id="ARBA00004418"/>
    </source>
</evidence>
<dbReference type="GO" id="GO:0042597">
    <property type="term" value="C:periplasmic space"/>
    <property type="evidence" value="ECO:0007669"/>
    <property type="project" value="UniProtKB-SubCell"/>
</dbReference>
<dbReference type="Proteomes" id="UP000180254">
    <property type="component" value="Unassembled WGS sequence"/>
</dbReference>
<dbReference type="GO" id="GO:0016740">
    <property type="term" value="F:transferase activity"/>
    <property type="evidence" value="ECO:0007669"/>
    <property type="project" value="UniProtKB-KW"/>
</dbReference>
<feature type="coiled-coil region" evidence="7">
    <location>
        <begin position="114"/>
        <end position="141"/>
    </location>
</feature>
<proteinExistence type="predicted"/>
<evidence type="ECO:0000256" key="3">
    <source>
        <dbReference type="ARBA" id="ARBA00022679"/>
    </source>
</evidence>
<keyword evidence="3" id="KW-0808">Transferase</keyword>
<evidence type="ECO:0000313" key="10">
    <source>
        <dbReference type="Proteomes" id="UP000180254"/>
    </source>
</evidence>
<evidence type="ECO:0000256" key="5">
    <source>
        <dbReference type="ARBA" id="ARBA00022764"/>
    </source>
</evidence>
<dbReference type="UniPathway" id="UPA00286"/>
<keyword evidence="6" id="KW-0016">Alginate biosynthesis</keyword>
<evidence type="ECO:0000256" key="2">
    <source>
        <dbReference type="ARBA" id="ARBA00005182"/>
    </source>
</evidence>
<evidence type="ECO:0000256" key="4">
    <source>
        <dbReference type="ARBA" id="ARBA00022729"/>
    </source>
</evidence>
<comment type="subcellular location">
    <subcellularLocation>
        <location evidence="1">Periplasm</location>
    </subcellularLocation>
</comment>
<name>A0A1S1V7Y1_9FIRM</name>
<dbReference type="Pfam" id="PF16822">
    <property type="entry name" value="ALGX"/>
    <property type="match status" value="1"/>
</dbReference>
<dbReference type="GO" id="GO:0042121">
    <property type="term" value="P:alginic acid biosynthetic process"/>
    <property type="evidence" value="ECO:0007669"/>
    <property type="project" value="UniProtKB-UniPathway"/>
</dbReference>
<keyword evidence="4" id="KW-0732">Signal</keyword>
<keyword evidence="10" id="KW-1185">Reference proteome</keyword>
<dbReference type="RefSeq" id="WP_071063834.1">
    <property type="nucleotide sequence ID" value="NZ_MKIE01000007.1"/>
</dbReference>
<dbReference type="OrthoDB" id="175771at2"/>
<dbReference type="AlphaFoldDB" id="A0A1S1V7Y1"/>
<dbReference type="STRING" id="39480.EUAN_18220"/>